<evidence type="ECO:0000313" key="13">
    <source>
        <dbReference type="EMBL" id="MBA2881309.1"/>
    </source>
</evidence>
<dbReference type="Proteomes" id="UP000525298">
    <property type="component" value="Unassembled WGS sequence"/>
</dbReference>
<dbReference type="PRINTS" id="PR00955">
    <property type="entry name" value="FLGMOTORFLIM"/>
</dbReference>
<dbReference type="InterPro" id="IPR001543">
    <property type="entry name" value="FliN-like_C"/>
</dbReference>
<evidence type="ECO:0000256" key="2">
    <source>
        <dbReference type="ARBA" id="ARBA00004417"/>
    </source>
</evidence>
<keyword evidence="13" id="KW-0966">Cell projection</keyword>
<comment type="function">
    <text evidence="11">FliM is one of three proteins (FliG, FliN, FliM) that forms the rotor-mounted switch complex (C ring), located at the base of the basal body. This complex interacts with the CheY and CheZ chemotaxis proteins, in addition to contacting components of the motor that determine the direction of flagellar rotation.</text>
</comment>
<keyword evidence="5" id="KW-1003">Cell membrane</keyword>
<evidence type="ECO:0000313" key="14">
    <source>
        <dbReference type="Proteomes" id="UP000525298"/>
    </source>
</evidence>
<evidence type="ECO:0000256" key="3">
    <source>
        <dbReference type="ARBA" id="ARBA00011049"/>
    </source>
</evidence>
<evidence type="ECO:0000256" key="4">
    <source>
        <dbReference type="ARBA" id="ARBA00021898"/>
    </source>
</evidence>
<keyword evidence="10" id="KW-0975">Bacterial flagellum</keyword>
<protein>
    <recommendedName>
        <fullName evidence="4">Flagellar motor switch protein FliM</fullName>
    </recommendedName>
</protein>
<evidence type="ECO:0000256" key="11">
    <source>
        <dbReference type="ARBA" id="ARBA00025044"/>
    </source>
</evidence>
<comment type="subcellular location">
    <subcellularLocation>
        <location evidence="1">Bacterial flagellum basal body</location>
    </subcellularLocation>
    <subcellularLocation>
        <location evidence="2">Cell inner membrane</location>
        <topology evidence="2">Peripheral membrane protein</topology>
    </subcellularLocation>
</comment>
<dbReference type="PANTHER" id="PTHR30034:SF3">
    <property type="entry name" value="FLAGELLAR MOTOR SWITCH PROTEIN FLIM"/>
    <property type="match status" value="1"/>
</dbReference>
<dbReference type="CDD" id="cd17908">
    <property type="entry name" value="FliM"/>
    <property type="match status" value="1"/>
</dbReference>
<proteinExistence type="inferred from homology"/>
<keyword evidence="7" id="KW-0997">Cell inner membrane</keyword>
<dbReference type="Pfam" id="PF01052">
    <property type="entry name" value="FliMN_C"/>
    <property type="match status" value="1"/>
</dbReference>
<dbReference type="Pfam" id="PF02154">
    <property type="entry name" value="FliM"/>
    <property type="match status" value="1"/>
</dbReference>
<feature type="domain" description="Flagellar motor switch protein FliN-like C-terminal" evidence="12">
    <location>
        <begin position="265"/>
        <end position="331"/>
    </location>
</feature>
<dbReference type="GO" id="GO:0003774">
    <property type="term" value="F:cytoskeletal motor activity"/>
    <property type="evidence" value="ECO:0007669"/>
    <property type="project" value="InterPro"/>
</dbReference>
<keyword evidence="6" id="KW-0145">Chemotaxis</keyword>
<dbReference type="GO" id="GO:0005886">
    <property type="term" value="C:plasma membrane"/>
    <property type="evidence" value="ECO:0007669"/>
    <property type="project" value="UniProtKB-SubCell"/>
</dbReference>
<evidence type="ECO:0000256" key="6">
    <source>
        <dbReference type="ARBA" id="ARBA00022500"/>
    </source>
</evidence>
<dbReference type="InterPro" id="IPR036429">
    <property type="entry name" value="SpoA-like_sf"/>
</dbReference>
<evidence type="ECO:0000256" key="1">
    <source>
        <dbReference type="ARBA" id="ARBA00004117"/>
    </source>
</evidence>
<dbReference type="RefSeq" id="WP_181550956.1">
    <property type="nucleotide sequence ID" value="NZ_JACDUS010000003.1"/>
</dbReference>
<dbReference type="InterPro" id="IPR028976">
    <property type="entry name" value="CheC-like_sf"/>
</dbReference>
<keyword evidence="8" id="KW-0283">Flagellar rotation</keyword>
<keyword evidence="14" id="KW-1185">Reference proteome</keyword>
<sequence length="337" mass="37353">MERILTQEEIDELLLAFDDGQIEPASGGPADGMSSAAASRAEKRVSSIDLIRGQNYSKWRIANLDIVFNSFARYYSIALSNSLQQGVTVSRAEILSRFFEDFLVSQEKAGLLGVMSLEPLKGNALIVYDKALCFGMVEVMFGMPGGVEFMTFDRDVSAIEANIIKGLMAEGCRVFNRAFEPLEQLATRITRVETNWKMLNILAPETEVIQVSFFVKVGDLEGKIQLVIPYFSLEPFKERLRNEGLQLAEDKKEASWSRFLTKEAEKMEISVSAVWGDLILTIGEILSLDKGDIIGLDYDEQCPVTVMAGAQPKFGAQPGVKDGKKVVRLVKQEVAGE</sequence>
<evidence type="ECO:0000256" key="7">
    <source>
        <dbReference type="ARBA" id="ARBA00022519"/>
    </source>
</evidence>
<dbReference type="PIRSF" id="PIRSF002888">
    <property type="entry name" value="FliM"/>
    <property type="match status" value="1"/>
</dbReference>
<reference evidence="13 14" key="1">
    <citation type="submission" date="2020-07" db="EMBL/GenBank/DDBJ databases">
        <title>Genomic Encyclopedia of Type Strains, Phase IV (KMG-IV): sequencing the most valuable type-strain genomes for metagenomic binning, comparative biology and taxonomic classification.</title>
        <authorList>
            <person name="Goeker M."/>
        </authorList>
    </citation>
    <scope>NUCLEOTIDE SEQUENCE [LARGE SCALE GENOMIC DNA]</scope>
    <source>
        <strain evidence="13 14">DSM 17721</strain>
    </source>
</reference>
<dbReference type="Gene3D" id="3.40.1550.10">
    <property type="entry name" value="CheC-like"/>
    <property type="match status" value="1"/>
</dbReference>
<accession>A0A7W0C8U2</accession>
<evidence type="ECO:0000259" key="12">
    <source>
        <dbReference type="Pfam" id="PF01052"/>
    </source>
</evidence>
<keyword evidence="13" id="KW-0969">Cilium</keyword>
<dbReference type="PANTHER" id="PTHR30034">
    <property type="entry name" value="FLAGELLAR MOTOR SWITCH PROTEIN FLIM"/>
    <property type="match status" value="1"/>
</dbReference>
<dbReference type="GO" id="GO:0071978">
    <property type="term" value="P:bacterial-type flagellum-dependent swarming motility"/>
    <property type="evidence" value="ECO:0007669"/>
    <property type="project" value="TreeGrafter"/>
</dbReference>
<evidence type="ECO:0000256" key="9">
    <source>
        <dbReference type="ARBA" id="ARBA00023136"/>
    </source>
</evidence>
<dbReference type="EMBL" id="JACDUS010000003">
    <property type="protein sequence ID" value="MBA2881309.1"/>
    <property type="molecule type" value="Genomic_DNA"/>
</dbReference>
<dbReference type="GO" id="GO:0050918">
    <property type="term" value="P:positive chemotaxis"/>
    <property type="evidence" value="ECO:0007669"/>
    <property type="project" value="TreeGrafter"/>
</dbReference>
<dbReference type="SUPFAM" id="SSF103039">
    <property type="entry name" value="CheC-like"/>
    <property type="match status" value="1"/>
</dbReference>
<dbReference type="InterPro" id="IPR001689">
    <property type="entry name" value="Flag_FliM"/>
</dbReference>
<keyword evidence="13" id="KW-0282">Flagellum</keyword>
<name>A0A7W0C8U2_9BACT</name>
<dbReference type="AlphaFoldDB" id="A0A7W0C8U2"/>
<evidence type="ECO:0000256" key="5">
    <source>
        <dbReference type="ARBA" id="ARBA00022475"/>
    </source>
</evidence>
<comment type="caution">
    <text evidence="13">The sequence shown here is derived from an EMBL/GenBank/DDBJ whole genome shotgun (WGS) entry which is preliminary data.</text>
</comment>
<comment type="similarity">
    <text evidence="3">Belongs to the FliM family.</text>
</comment>
<keyword evidence="9" id="KW-0472">Membrane</keyword>
<dbReference type="SUPFAM" id="SSF101801">
    <property type="entry name" value="Surface presentation of antigens (SPOA)"/>
    <property type="match status" value="1"/>
</dbReference>
<gene>
    <name evidence="13" type="ORF">HNR65_001635</name>
</gene>
<organism evidence="13 14">
    <name type="scientific">Desulfosalsimonas propionicica</name>
    <dbReference type="NCBI Taxonomy" id="332175"/>
    <lineage>
        <taxon>Bacteria</taxon>
        <taxon>Pseudomonadati</taxon>
        <taxon>Thermodesulfobacteriota</taxon>
        <taxon>Desulfobacteria</taxon>
        <taxon>Desulfobacterales</taxon>
        <taxon>Desulfosalsimonadaceae</taxon>
        <taxon>Desulfosalsimonas</taxon>
    </lineage>
</organism>
<evidence type="ECO:0000256" key="10">
    <source>
        <dbReference type="ARBA" id="ARBA00023143"/>
    </source>
</evidence>
<dbReference type="GO" id="GO:0009425">
    <property type="term" value="C:bacterial-type flagellum basal body"/>
    <property type="evidence" value="ECO:0007669"/>
    <property type="project" value="UniProtKB-SubCell"/>
</dbReference>
<evidence type="ECO:0000256" key="8">
    <source>
        <dbReference type="ARBA" id="ARBA00022779"/>
    </source>
</evidence>
<dbReference type="Gene3D" id="2.30.330.10">
    <property type="entry name" value="SpoA-like"/>
    <property type="match status" value="1"/>
</dbReference>